<dbReference type="CDD" id="cd19410">
    <property type="entry name" value="HK9-like_sensor"/>
    <property type="match status" value="1"/>
</dbReference>
<dbReference type="SUPFAM" id="SSF55785">
    <property type="entry name" value="PYP-like sensor domain (PAS domain)"/>
    <property type="match status" value="1"/>
</dbReference>
<dbReference type="SMART" id="SM00388">
    <property type="entry name" value="HisKA"/>
    <property type="match status" value="1"/>
</dbReference>
<keyword evidence="14" id="KW-1185">Reference proteome</keyword>
<dbReference type="InterPro" id="IPR004358">
    <property type="entry name" value="Sig_transdc_His_kin-like_C"/>
</dbReference>
<dbReference type="Gene3D" id="3.30.565.10">
    <property type="entry name" value="Histidine kinase-like ATPase, C-terminal domain"/>
    <property type="match status" value="1"/>
</dbReference>
<evidence type="ECO:0000256" key="4">
    <source>
        <dbReference type="ARBA" id="ARBA00022679"/>
    </source>
</evidence>
<dbReference type="InterPro" id="IPR050736">
    <property type="entry name" value="Sensor_HK_Regulatory"/>
</dbReference>
<dbReference type="Gene3D" id="3.40.50.2300">
    <property type="match status" value="2"/>
</dbReference>
<evidence type="ECO:0000313" key="14">
    <source>
        <dbReference type="Proteomes" id="UP000053902"/>
    </source>
</evidence>
<dbReference type="Pfam" id="PF00072">
    <property type="entry name" value="Response_reg"/>
    <property type="match status" value="2"/>
</dbReference>
<dbReference type="EMBL" id="CCSF01000001">
    <property type="protein sequence ID" value="CDZ93420.1"/>
    <property type="molecule type" value="Genomic_DNA"/>
</dbReference>
<dbReference type="CDD" id="cd16922">
    <property type="entry name" value="HATPase_EvgS-ArcB-TorS-like"/>
    <property type="match status" value="1"/>
</dbReference>
<keyword evidence="5" id="KW-0418">Kinase</keyword>
<dbReference type="HOGENOM" id="CLU_013319_0_0_6"/>
<dbReference type="GO" id="GO:0000155">
    <property type="term" value="F:phosphorelay sensor kinase activity"/>
    <property type="evidence" value="ECO:0007669"/>
    <property type="project" value="InterPro"/>
</dbReference>
<evidence type="ECO:0000259" key="10">
    <source>
        <dbReference type="PROSITE" id="PS50109"/>
    </source>
</evidence>
<evidence type="ECO:0000256" key="3">
    <source>
        <dbReference type="ARBA" id="ARBA00022553"/>
    </source>
</evidence>
<evidence type="ECO:0000256" key="9">
    <source>
        <dbReference type="SAM" id="Phobius"/>
    </source>
</evidence>
<dbReference type="Gene3D" id="1.10.287.130">
    <property type="match status" value="1"/>
</dbReference>
<dbReference type="InterPro" id="IPR001789">
    <property type="entry name" value="Sig_transdc_resp-reg_receiver"/>
</dbReference>
<dbReference type="CDD" id="cd00082">
    <property type="entry name" value="HisKA"/>
    <property type="match status" value="1"/>
</dbReference>
<feature type="domain" description="PAS" evidence="12">
    <location>
        <begin position="325"/>
        <end position="367"/>
    </location>
</feature>
<dbReference type="Gene3D" id="3.30.450.20">
    <property type="entry name" value="PAS domain"/>
    <property type="match status" value="1"/>
</dbReference>
<dbReference type="InterPro" id="IPR011006">
    <property type="entry name" value="CheY-like_superfamily"/>
</dbReference>
<dbReference type="InterPro" id="IPR036890">
    <property type="entry name" value="HATPase_C_sf"/>
</dbReference>
<keyword evidence="6" id="KW-0902">Two-component regulatory system</keyword>
<feature type="domain" description="Response regulatory" evidence="11">
    <location>
        <begin position="697"/>
        <end position="817"/>
    </location>
</feature>
<evidence type="ECO:0000256" key="8">
    <source>
        <dbReference type="PROSITE-ProRule" id="PRU00169"/>
    </source>
</evidence>
<dbReference type="SUPFAM" id="SSF52172">
    <property type="entry name" value="CheY-like"/>
    <property type="match status" value="2"/>
</dbReference>
<keyword evidence="7 9" id="KW-0472">Membrane</keyword>
<keyword evidence="4" id="KW-0808">Transferase</keyword>
<dbReference type="InterPro" id="IPR007891">
    <property type="entry name" value="CHASE3"/>
</dbReference>
<dbReference type="SMART" id="SM00387">
    <property type="entry name" value="HATPase_c"/>
    <property type="match status" value="1"/>
</dbReference>
<dbReference type="InterPro" id="IPR003661">
    <property type="entry name" value="HisK_dim/P_dom"/>
</dbReference>
<evidence type="ECO:0000259" key="11">
    <source>
        <dbReference type="PROSITE" id="PS50110"/>
    </source>
</evidence>
<dbReference type="STRING" id="1499686.BN1079_00712"/>
<evidence type="ECO:0000256" key="5">
    <source>
        <dbReference type="ARBA" id="ARBA00022777"/>
    </source>
</evidence>
<dbReference type="PROSITE" id="PS50109">
    <property type="entry name" value="HIS_KIN"/>
    <property type="match status" value="1"/>
</dbReference>
<dbReference type="SUPFAM" id="SSF47384">
    <property type="entry name" value="Homodimeric domain of signal transducing histidine kinase"/>
    <property type="match status" value="1"/>
</dbReference>
<dbReference type="InterPro" id="IPR036097">
    <property type="entry name" value="HisK_dim/P_sf"/>
</dbReference>
<evidence type="ECO:0000256" key="2">
    <source>
        <dbReference type="ARBA" id="ARBA00012438"/>
    </source>
</evidence>
<dbReference type="GO" id="GO:0005886">
    <property type="term" value="C:plasma membrane"/>
    <property type="evidence" value="ECO:0007669"/>
    <property type="project" value="UniProtKB-ARBA"/>
</dbReference>
<accession>A0A078LQ54</accession>
<dbReference type="PROSITE" id="PS50110">
    <property type="entry name" value="RESPONSE_REGULATORY"/>
    <property type="match status" value="2"/>
</dbReference>
<keyword evidence="9" id="KW-0812">Transmembrane</keyword>
<keyword evidence="9" id="KW-1133">Transmembrane helix</keyword>
<evidence type="ECO:0000259" key="12">
    <source>
        <dbReference type="PROSITE" id="PS50112"/>
    </source>
</evidence>
<feature type="transmembrane region" description="Helical" evidence="9">
    <location>
        <begin position="187"/>
        <end position="206"/>
    </location>
</feature>
<dbReference type="eggNOG" id="COG5002">
    <property type="taxonomic scope" value="Bacteria"/>
</dbReference>
<dbReference type="InterPro" id="IPR003594">
    <property type="entry name" value="HATPase_dom"/>
</dbReference>
<name>A0A078LQ54_9PSED</name>
<organism evidence="13 14">
    <name type="scientific">Pseudomonas saudiphocaensis</name>
    <dbReference type="NCBI Taxonomy" id="1499686"/>
    <lineage>
        <taxon>Bacteria</taxon>
        <taxon>Pseudomonadati</taxon>
        <taxon>Pseudomonadota</taxon>
        <taxon>Gammaproteobacteria</taxon>
        <taxon>Pseudomonadales</taxon>
        <taxon>Pseudomonadaceae</taxon>
        <taxon>Pseudomonas</taxon>
    </lineage>
</organism>
<dbReference type="NCBIfam" id="TIGR00229">
    <property type="entry name" value="sensory_box"/>
    <property type="match status" value="1"/>
</dbReference>
<evidence type="ECO:0000256" key="7">
    <source>
        <dbReference type="ARBA" id="ARBA00023136"/>
    </source>
</evidence>
<dbReference type="FunFam" id="3.30.565.10:FF:000006">
    <property type="entry name" value="Sensor histidine kinase WalK"/>
    <property type="match status" value="1"/>
</dbReference>
<dbReference type="PANTHER" id="PTHR43711:SF1">
    <property type="entry name" value="HISTIDINE KINASE 1"/>
    <property type="match status" value="1"/>
</dbReference>
<feature type="domain" description="Histidine kinase" evidence="10">
    <location>
        <begin position="454"/>
        <end position="675"/>
    </location>
</feature>
<dbReference type="SMART" id="SM00448">
    <property type="entry name" value="REC"/>
    <property type="match status" value="2"/>
</dbReference>
<dbReference type="Pfam" id="PF00512">
    <property type="entry name" value="HisKA"/>
    <property type="match status" value="1"/>
</dbReference>
<comment type="caution">
    <text evidence="8">Lacks conserved residue(s) required for the propagation of feature annotation.</text>
</comment>
<dbReference type="EC" id="2.7.13.3" evidence="2"/>
<dbReference type="PROSITE" id="PS50112">
    <property type="entry name" value="PAS"/>
    <property type="match status" value="1"/>
</dbReference>
<dbReference type="CDD" id="cd00156">
    <property type="entry name" value="REC"/>
    <property type="match status" value="2"/>
</dbReference>
<dbReference type="Proteomes" id="UP000053902">
    <property type="component" value="Unassembled WGS sequence"/>
</dbReference>
<comment type="catalytic activity">
    <reaction evidence="1">
        <text>ATP + protein L-histidine = ADP + protein N-phospho-L-histidine.</text>
        <dbReference type="EC" id="2.7.13.3"/>
    </reaction>
</comment>
<feature type="domain" description="Response regulatory" evidence="11">
    <location>
        <begin position="825"/>
        <end position="935"/>
    </location>
</feature>
<dbReference type="SUPFAM" id="SSF55874">
    <property type="entry name" value="ATPase domain of HSP90 chaperone/DNA topoisomerase II/histidine kinase"/>
    <property type="match status" value="1"/>
</dbReference>
<dbReference type="Pfam" id="PF05227">
    <property type="entry name" value="CHASE3"/>
    <property type="match status" value="1"/>
</dbReference>
<gene>
    <name evidence="13" type="ORF">BN1079_00712</name>
</gene>
<dbReference type="RefSeq" id="WP_037022319.1">
    <property type="nucleotide sequence ID" value="NZ_CCSF01000001.1"/>
</dbReference>
<dbReference type="Pfam" id="PF02518">
    <property type="entry name" value="HATPase_c"/>
    <property type="match status" value="1"/>
</dbReference>
<dbReference type="OrthoDB" id="9804645at2"/>
<evidence type="ECO:0000313" key="13">
    <source>
        <dbReference type="EMBL" id="CDZ93420.1"/>
    </source>
</evidence>
<reference evidence="13 14" key="1">
    <citation type="submission" date="2014-07" db="EMBL/GenBank/DDBJ databases">
        <authorList>
            <person name="Urmite Genomes Urmite Genomes"/>
        </authorList>
    </citation>
    <scope>NUCLEOTIDE SEQUENCE [LARGE SCALE GENOMIC DNA]</scope>
    <source>
        <strain evidence="13 14">20_BN</strain>
    </source>
</reference>
<dbReference type="InterPro" id="IPR035965">
    <property type="entry name" value="PAS-like_dom_sf"/>
</dbReference>
<dbReference type="PANTHER" id="PTHR43711">
    <property type="entry name" value="TWO-COMPONENT HISTIDINE KINASE"/>
    <property type="match status" value="1"/>
</dbReference>
<dbReference type="FunFam" id="1.10.287.130:FF:000001">
    <property type="entry name" value="Two-component sensor histidine kinase"/>
    <property type="match status" value="1"/>
</dbReference>
<dbReference type="PRINTS" id="PR00344">
    <property type="entry name" value="BCTRLSENSOR"/>
</dbReference>
<keyword evidence="3 8" id="KW-0597">Phosphoprotein</keyword>
<evidence type="ECO:0000256" key="6">
    <source>
        <dbReference type="ARBA" id="ARBA00023012"/>
    </source>
</evidence>
<dbReference type="AlphaFoldDB" id="A0A078LQ54"/>
<proteinExistence type="predicted"/>
<evidence type="ECO:0000256" key="1">
    <source>
        <dbReference type="ARBA" id="ARBA00000085"/>
    </source>
</evidence>
<dbReference type="InterPro" id="IPR000014">
    <property type="entry name" value="PAS"/>
</dbReference>
<protein>
    <recommendedName>
        <fullName evidence="2">histidine kinase</fullName>
        <ecNumber evidence="2">2.7.13.3</ecNumber>
    </recommendedName>
</protein>
<feature type="modified residue" description="4-aspartylphosphate" evidence="8">
    <location>
        <position position="874"/>
    </location>
</feature>
<dbReference type="InterPro" id="IPR013656">
    <property type="entry name" value="PAS_4"/>
</dbReference>
<sequence length="950" mass="104991">MLTRAARGWHYLAFLLAFVLLAVLAWHGKRTQEALLANNRSVAQSLEIITLVQAMLSSLQDIETGSRGFIITGDPIYLEPYIDGLSHLERDRRALELQLRGRDFPDTPWFATLDAAIAERIEIAARNIQHRRDAGLEATAERVQQTGGRQLMDRLRGLLNAVEQRERRQLEASNRKVADTTQRSQQLALLGNLIVGLLFLAALWAVQRSLNIRHQLAQTAQAGAARLSALLEAIPDQLYTVDSRQRVSNLSMGATPGPMPHAIEPLLLDLLKQREDDQARRTLWCQLLDKRIFEVRLAPTGLGDHLAIARDVTELERSRESLRDHQAFLRRVVDTDDNLIFVRDQEGRFLLCNSALAKLINLQPHHLEQHVPGDIPSAQLFAPLLMGEDELCQGIGELRVSEVALTDLNGQEHWFQMVKRPLRTSARTCHVVTVAVDISQRHRMEQMKTEFISTVSHELRTPLTSIRGALGMLVSGVAGPIPDAAQPLLAIANKNSERLVRLINDILDIEKLDAGRMVFDAQYCDALTLVEQSLFDIVPYASEYGVSVILTPQAGPQNTEVKVDPDRFAQVMANLLSNAIKHSPRGGTVTVDLHADNGTLEIGVRDEGAGIPDDFRARIFQRFAQADSSDVRQRGGTGLGLAITRALVENMHGQVGFDSTPGQGSRFWLRLPLQSSTRAEPEPTPPPVSTSSAPRTLILIVEPDQASSKLLAEALHQHGYATLTASSTDEARALFAHHSIDALTLSAALAEEENGAFLQSLRSQTPYRSLPVLIVGLQPQRRDSDEAALQGGAVSVIDWLHKPVDAARVVTMIQACLPHQAARPRILHVEDDEDLRTLLARGIATLNVELQGVATLGEARQLIETQHFDLVILDLMLPDGSGTELFDLLASSDPAPPVILFSALDAPVVDNRLTLRQLVKSRHDSDQLARLIQHLLLRWPTAQHNDNNEV</sequence>
<dbReference type="InterPro" id="IPR005467">
    <property type="entry name" value="His_kinase_dom"/>
</dbReference>
<dbReference type="Pfam" id="PF08448">
    <property type="entry name" value="PAS_4"/>
    <property type="match status" value="1"/>
</dbReference>